<keyword evidence="9" id="KW-0460">Magnesium</keyword>
<organism evidence="14 15">
    <name type="scientific">Brenthis ino</name>
    <name type="common">lesser marbled fritillary</name>
    <dbReference type="NCBI Taxonomy" id="405034"/>
    <lineage>
        <taxon>Eukaryota</taxon>
        <taxon>Metazoa</taxon>
        <taxon>Ecdysozoa</taxon>
        <taxon>Arthropoda</taxon>
        <taxon>Hexapoda</taxon>
        <taxon>Insecta</taxon>
        <taxon>Pterygota</taxon>
        <taxon>Neoptera</taxon>
        <taxon>Endopterygota</taxon>
        <taxon>Lepidoptera</taxon>
        <taxon>Glossata</taxon>
        <taxon>Ditrysia</taxon>
        <taxon>Papilionoidea</taxon>
        <taxon>Nymphalidae</taxon>
        <taxon>Heliconiinae</taxon>
        <taxon>Argynnini</taxon>
        <taxon>Brenthis</taxon>
    </lineage>
</organism>
<dbReference type="GO" id="GO:0005524">
    <property type="term" value="F:ATP binding"/>
    <property type="evidence" value="ECO:0007669"/>
    <property type="project" value="UniProtKB-KW"/>
</dbReference>
<dbReference type="InterPro" id="IPR024810">
    <property type="entry name" value="MAB21L/cGLR"/>
</dbReference>
<dbReference type="AlphaFoldDB" id="A0A8J9YDE1"/>
<evidence type="ECO:0000313" key="14">
    <source>
        <dbReference type="EMBL" id="CAH0722385.1"/>
    </source>
</evidence>
<comment type="cofactor">
    <cofactor evidence="2">
        <name>Mg(2+)</name>
        <dbReference type="ChEBI" id="CHEBI:18420"/>
    </cofactor>
</comment>
<keyword evidence="11" id="KW-0464">Manganese</keyword>
<evidence type="ECO:0000256" key="4">
    <source>
        <dbReference type="ARBA" id="ARBA00022679"/>
    </source>
</evidence>
<evidence type="ECO:0000256" key="7">
    <source>
        <dbReference type="ARBA" id="ARBA00022741"/>
    </source>
</evidence>
<dbReference type="Gene3D" id="3.30.460.90">
    <property type="match status" value="1"/>
</dbReference>
<evidence type="ECO:0000256" key="5">
    <source>
        <dbReference type="ARBA" id="ARBA00022695"/>
    </source>
</evidence>
<keyword evidence="15" id="KW-1185">Reference proteome</keyword>
<dbReference type="SMART" id="SM01265">
    <property type="entry name" value="Mab-21"/>
    <property type="match status" value="1"/>
</dbReference>
<evidence type="ECO:0000256" key="11">
    <source>
        <dbReference type="ARBA" id="ARBA00023211"/>
    </source>
</evidence>
<dbReference type="Pfam" id="PF20266">
    <property type="entry name" value="Mab-21_C"/>
    <property type="match status" value="1"/>
</dbReference>
<evidence type="ECO:0000259" key="13">
    <source>
        <dbReference type="Pfam" id="PF20266"/>
    </source>
</evidence>
<dbReference type="Gene3D" id="1.10.1410.40">
    <property type="match status" value="1"/>
</dbReference>
<comment type="cofactor">
    <cofactor evidence="1">
        <name>Mn(2+)</name>
        <dbReference type="ChEBI" id="CHEBI:29035"/>
    </cofactor>
</comment>
<keyword evidence="6" id="KW-0479">Metal-binding</keyword>
<dbReference type="OrthoDB" id="1877767at2759"/>
<evidence type="ECO:0000256" key="3">
    <source>
        <dbReference type="ARBA" id="ARBA00008307"/>
    </source>
</evidence>
<evidence type="ECO:0000259" key="12">
    <source>
        <dbReference type="Pfam" id="PF03281"/>
    </source>
</evidence>
<evidence type="ECO:0000313" key="15">
    <source>
        <dbReference type="Proteomes" id="UP000838878"/>
    </source>
</evidence>
<keyword evidence="8" id="KW-0067">ATP-binding</keyword>
<evidence type="ECO:0000256" key="9">
    <source>
        <dbReference type="ARBA" id="ARBA00022842"/>
    </source>
</evidence>
<dbReference type="EMBL" id="OV170223">
    <property type="protein sequence ID" value="CAH0722385.1"/>
    <property type="molecule type" value="Genomic_DNA"/>
</dbReference>
<proteinExistence type="inferred from homology"/>
<evidence type="ECO:0000256" key="6">
    <source>
        <dbReference type="ARBA" id="ARBA00022723"/>
    </source>
</evidence>
<evidence type="ECO:0000256" key="1">
    <source>
        <dbReference type="ARBA" id="ARBA00001936"/>
    </source>
</evidence>
<dbReference type="InterPro" id="IPR046906">
    <property type="entry name" value="Mab-21_HhH/H2TH-like"/>
</dbReference>
<dbReference type="GO" id="GO:0046872">
    <property type="term" value="F:metal ion binding"/>
    <property type="evidence" value="ECO:0007669"/>
    <property type="project" value="UniProtKB-KW"/>
</dbReference>
<name>A0A8J9YDE1_9NEOP</name>
<reference evidence="14" key="1">
    <citation type="submission" date="2021-12" db="EMBL/GenBank/DDBJ databases">
        <authorList>
            <person name="Martin H S."/>
        </authorList>
    </citation>
    <scope>NUCLEOTIDE SEQUENCE</scope>
</reference>
<dbReference type="PANTHER" id="PTHR10656:SF42">
    <property type="entry name" value="CYCLIC GMP-AMP SYNTHASE-LIKE PROTEIN-RELATED"/>
    <property type="match status" value="1"/>
</dbReference>
<gene>
    <name evidence="14" type="ORF">BINO364_LOCUS8346</name>
</gene>
<evidence type="ECO:0000256" key="8">
    <source>
        <dbReference type="ARBA" id="ARBA00022840"/>
    </source>
</evidence>
<evidence type="ECO:0000256" key="2">
    <source>
        <dbReference type="ARBA" id="ARBA00001946"/>
    </source>
</evidence>
<feature type="domain" description="Mab-21-like nucleotidyltransferase" evidence="12">
    <location>
        <begin position="44"/>
        <end position="238"/>
    </location>
</feature>
<keyword evidence="7" id="KW-0547">Nucleotide-binding</keyword>
<dbReference type="InterPro" id="IPR046903">
    <property type="entry name" value="Mab-21-like_nuc_Trfase"/>
</dbReference>
<dbReference type="GO" id="GO:0005525">
    <property type="term" value="F:GTP binding"/>
    <property type="evidence" value="ECO:0007669"/>
    <property type="project" value="UniProtKB-KW"/>
</dbReference>
<feature type="domain" description="Mab-21-like HhH/H2TH-like" evidence="13">
    <location>
        <begin position="243"/>
        <end position="334"/>
    </location>
</feature>
<accession>A0A8J9YDE1</accession>
<dbReference type="Pfam" id="PF03281">
    <property type="entry name" value="Mab-21"/>
    <property type="match status" value="1"/>
</dbReference>
<protein>
    <submittedName>
        <fullName evidence="14">Uncharacterized protein</fullName>
    </submittedName>
</protein>
<dbReference type="GO" id="GO:0016779">
    <property type="term" value="F:nucleotidyltransferase activity"/>
    <property type="evidence" value="ECO:0007669"/>
    <property type="project" value="UniProtKB-KW"/>
</dbReference>
<dbReference type="PANTHER" id="PTHR10656">
    <property type="entry name" value="CELL FATE DETERMINING PROTEIN MAB21-RELATED"/>
    <property type="match status" value="1"/>
</dbReference>
<evidence type="ECO:0000256" key="10">
    <source>
        <dbReference type="ARBA" id="ARBA00023134"/>
    </source>
</evidence>
<keyword evidence="10" id="KW-0342">GTP-binding</keyword>
<keyword evidence="4" id="KW-0808">Transferase</keyword>
<keyword evidence="5" id="KW-0548">Nucleotidyltransferase</keyword>
<sequence>MKKKEKKENTAILFLVLKEIIKKMRTADKLFDSLKPKLDFLGSYFDGLRVGHASEYDINVILKFPINYENIKLSTCNSFHDYTNIIMPSEFRRLAKIPETSNKGFMKTKLWCNKEYKLSVSKFRSWMQSVVDHALNTMPLENGIRVLVLQHKHKYRIFKKISGPAITLTVIKEDNSAIDVDLVPTFTFKLPKKPVDSKVCFTKVESTNIHTYFVVPKPNGDDFSWRLTFPFQERYYLKNNNNLKSVIRLIKHFRDIQGFTKLCSYFIKTLFLWQCVTMDNSYWTRNSMYYLVINMLHKLKDSLGNRDLRNFWCPDHNILEKIKPETCKNWHNRLNYILNDIECKQYSKPNVILNYFSKH</sequence>
<dbReference type="Proteomes" id="UP000838878">
    <property type="component" value="Chromosome 3"/>
</dbReference>
<comment type="similarity">
    <text evidence="3">Belongs to the mab-21 family.</text>
</comment>
<feature type="non-terminal residue" evidence="14">
    <location>
        <position position="359"/>
    </location>
</feature>